<keyword evidence="6 9" id="KW-0804">Transcription</keyword>
<comment type="caution">
    <text evidence="11">The sequence shown here is derived from an EMBL/GenBank/DDBJ whole genome shotgun (WGS) entry which is preliminary data.</text>
</comment>
<comment type="subcellular location">
    <subcellularLocation>
        <location evidence="8 9">Nucleus</location>
    </subcellularLocation>
</comment>
<dbReference type="GO" id="GO:0003700">
    <property type="term" value="F:DNA-binding transcription factor activity"/>
    <property type="evidence" value="ECO:0007669"/>
    <property type="project" value="UniProtKB-UniRule"/>
</dbReference>
<evidence type="ECO:0000256" key="8">
    <source>
        <dbReference type="PROSITE-ProRule" id="PRU00071"/>
    </source>
</evidence>
<dbReference type="InterPro" id="IPR003851">
    <property type="entry name" value="Znf_Dof"/>
</dbReference>
<accession>A0A8J5GWQ0</accession>
<evidence type="ECO:0000256" key="2">
    <source>
        <dbReference type="ARBA" id="ARBA00022771"/>
    </source>
</evidence>
<comment type="function">
    <text evidence="9">Transcription factor that binds specifically to a 5'-AA[AG]G-3' consensus core sequence.</text>
</comment>
<keyword evidence="4 9" id="KW-0805">Transcription regulation</keyword>
<evidence type="ECO:0000256" key="6">
    <source>
        <dbReference type="ARBA" id="ARBA00023163"/>
    </source>
</evidence>
<reference evidence="11 12" key="1">
    <citation type="submission" date="2020-08" db="EMBL/GenBank/DDBJ databases">
        <title>Plant Genome Project.</title>
        <authorList>
            <person name="Zhang R.-G."/>
        </authorList>
    </citation>
    <scope>NUCLEOTIDE SEQUENCE [LARGE SCALE GENOMIC DNA]</scope>
    <source>
        <tissue evidence="11">Rhizome</tissue>
    </source>
</reference>
<keyword evidence="7 8" id="KW-0539">Nucleus</keyword>
<protein>
    <recommendedName>
        <fullName evidence="9">Dof zinc finger protein</fullName>
    </recommendedName>
</protein>
<evidence type="ECO:0000259" key="10">
    <source>
        <dbReference type="PROSITE" id="PS50884"/>
    </source>
</evidence>
<evidence type="ECO:0000256" key="9">
    <source>
        <dbReference type="RuleBase" id="RU369094"/>
    </source>
</evidence>
<evidence type="ECO:0000256" key="3">
    <source>
        <dbReference type="ARBA" id="ARBA00022833"/>
    </source>
</evidence>
<keyword evidence="12" id="KW-1185">Reference proteome</keyword>
<evidence type="ECO:0000256" key="4">
    <source>
        <dbReference type="ARBA" id="ARBA00023015"/>
    </source>
</evidence>
<dbReference type="AlphaFoldDB" id="A0A8J5GWQ0"/>
<gene>
    <name evidence="11" type="ORF">ZIOFF_028894</name>
</gene>
<dbReference type="GO" id="GO:0005634">
    <property type="term" value="C:nucleus"/>
    <property type="evidence" value="ECO:0007669"/>
    <property type="project" value="UniProtKB-SubCell"/>
</dbReference>
<dbReference type="PANTHER" id="PTHR31992">
    <property type="entry name" value="DOF ZINC FINGER PROTEIN DOF1.4-RELATED"/>
    <property type="match status" value="1"/>
</dbReference>
<organism evidence="11 12">
    <name type="scientific">Zingiber officinale</name>
    <name type="common">Ginger</name>
    <name type="synonym">Amomum zingiber</name>
    <dbReference type="NCBI Taxonomy" id="94328"/>
    <lineage>
        <taxon>Eukaryota</taxon>
        <taxon>Viridiplantae</taxon>
        <taxon>Streptophyta</taxon>
        <taxon>Embryophyta</taxon>
        <taxon>Tracheophyta</taxon>
        <taxon>Spermatophyta</taxon>
        <taxon>Magnoliopsida</taxon>
        <taxon>Liliopsida</taxon>
        <taxon>Zingiberales</taxon>
        <taxon>Zingiberaceae</taxon>
        <taxon>Zingiber</taxon>
    </lineage>
</organism>
<evidence type="ECO:0000313" key="12">
    <source>
        <dbReference type="Proteomes" id="UP000734854"/>
    </source>
</evidence>
<evidence type="ECO:0000256" key="7">
    <source>
        <dbReference type="ARBA" id="ARBA00023242"/>
    </source>
</evidence>
<keyword evidence="2 8" id="KW-0863">Zinc-finger</keyword>
<dbReference type="PROSITE" id="PS50884">
    <property type="entry name" value="ZF_DOF_2"/>
    <property type="match status" value="1"/>
</dbReference>
<feature type="domain" description="Dof-type" evidence="10">
    <location>
        <begin position="177"/>
        <end position="231"/>
    </location>
</feature>
<dbReference type="Pfam" id="PF02701">
    <property type="entry name" value="Zn_ribbon_Dof"/>
    <property type="match status" value="1"/>
</dbReference>
<evidence type="ECO:0000256" key="1">
    <source>
        <dbReference type="ARBA" id="ARBA00022723"/>
    </source>
</evidence>
<evidence type="ECO:0000256" key="5">
    <source>
        <dbReference type="ARBA" id="ARBA00023125"/>
    </source>
</evidence>
<dbReference type="Proteomes" id="UP000734854">
    <property type="component" value="Unassembled WGS sequence"/>
</dbReference>
<dbReference type="GO" id="GO:0003677">
    <property type="term" value="F:DNA binding"/>
    <property type="evidence" value="ECO:0007669"/>
    <property type="project" value="UniProtKB-UniRule"/>
</dbReference>
<keyword evidence="5 8" id="KW-0238">DNA-binding</keyword>
<evidence type="ECO:0000313" key="11">
    <source>
        <dbReference type="EMBL" id="KAG6510849.1"/>
    </source>
</evidence>
<dbReference type="InterPro" id="IPR045174">
    <property type="entry name" value="Dof"/>
</dbReference>
<sequence>MVGNTGGSYRFFESTYCFAENVIHAGVISRLIVFSNSHAVPGFLLPCLPCLLLDILCSYYIAESKSDRLQQCPNLAEGGWIPLTTGWTPLTPSHAGALSAQDWIFHLYGRFSLLVTQEVGSAGANEALSRSSTDVRVMGQDEAISAAYFLASSELAACSTPAAERRLRPPPPQKEPLRCPRCDSTNTKFCYYNNYSLSQPRYFCRSCRRYWTKGGSLRNVPVGGACRRNKRYRPASAAISAATTVQPVQLPNFSTNDVCLNIMNNCKHGLGDMNTLGLCTEEEPCQNLKFLLDGEGSSCMNNILSIGWPESIGYSDDGSLSSSWAL</sequence>
<keyword evidence="1 9" id="KW-0479">Metal-binding</keyword>
<dbReference type="GO" id="GO:0008270">
    <property type="term" value="F:zinc ion binding"/>
    <property type="evidence" value="ECO:0007669"/>
    <property type="project" value="UniProtKB-KW"/>
</dbReference>
<dbReference type="PROSITE" id="PS01361">
    <property type="entry name" value="ZF_DOF_1"/>
    <property type="match status" value="1"/>
</dbReference>
<name>A0A8J5GWQ0_ZINOF</name>
<dbReference type="PANTHER" id="PTHR31992:SF141">
    <property type="entry name" value="DOF ZINC FINGER PROTEIN DOF1.4"/>
    <property type="match status" value="1"/>
</dbReference>
<keyword evidence="3 9" id="KW-0862">Zinc</keyword>
<dbReference type="EMBL" id="JACMSC010000008">
    <property type="protein sequence ID" value="KAG6510849.1"/>
    <property type="molecule type" value="Genomic_DNA"/>
</dbReference>
<proteinExistence type="predicted"/>